<dbReference type="PANTHER" id="PTHR40043:SF1">
    <property type="entry name" value="UPF0719 INNER MEMBRANE PROTEIN YJFL"/>
    <property type="match status" value="1"/>
</dbReference>
<evidence type="ECO:0000256" key="2">
    <source>
        <dbReference type="ARBA" id="ARBA00005779"/>
    </source>
</evidence>
<keyword evidence="5 7" id="KW-1133">Transmembrane helix</keyword>
<dbReference type="InterPro" id="IPR007140">
    <property type="entry name" value="DUF350"/>
</dbReference>
<dbReference type="GO" id="GO:0005886">
    <property type="term" value="C:plasma membrane"/>
    <property type="evidence" value="ECO:0007669"/>
    <property type="project" value="UniProtKB-SubCell"/>
</dbReference>
<protein>
    <submittedName>
        <fullName evidence="8">DUF350 domain-containing protein</fullName>
    </submittedName>
</protein>
<comment type="similarity">
    <text evidence="2">Belongs to the UPF0719 family.</text>
</comment>
<sequence>MDSPVLGSLLYSAAAAASYGLVGLVLLALGYVIIDLLTPGKLHELVWTQRNRGAVLVLGSSILAMGWIVRAAILSSASVLWLGLVSTLVYGVIGLVLMAVSFFLMDLLAPGKLGALIVDDDDRLHPAVWITAATHVAVGLVVAAAIA</sequence>
<evidence type="ECO:0000313" key="8">
    <source>
        <dbReference type="EMBL" id="ROZ62877.1"/>
    </source>
</evidence>
<evidence type="ECO:0000256" key="1">
    <source>
        <dbReference type="ARBA" id="ARBA00004651"/>
    </source>
</evidence>
<feature type="transmembrane region" description="Helical" evidence="7">
    <location>
        <begin position="80"/>
        <end position="104"/>
    </location>
</feature>
<dbReference type="Pfam" id="PF03994">
    <property type="entry name" value="DUF350"/>
    <property type="match status" value="1"/>
</dbReference>
<dbReference type="PANTHER" id="PTHR40043">
    <property type="entry name" value="UPF0719 INNER MEMBRANE PROTEIN YJFL"/>
    <property type="match status" value="1"/>
</dbReference>
<evidence type="ECO:0000256" key="5">
    <source>
        <dbReference type="ARBA" id="ARBA00022989"/>
    </source>
</evidence>
<name>A0A3N3ZPH6_9MICC</name>
<evidence type="ECO:0000313" key="9">
    <source>
        <dbReference type="Proteomes" id="UP000270616"/>
    </source>
</evidence>
<dbReference type="EMBL" id="RKMF01000010">
    <property type="protein sequence ID" value="ROZ62877.1"/>
    <property type="molecule type" value="Genomic_DNA"/>
</dbReference>
<keyword evidence="6 7" id="KW-0472">Membrane</keyword>
<reference evidence="8 9" key="1">
    <citation type="submission" date="2018-10" db="EMBL/GenBank/DDBJ databases">
        <title>Kocuria sp. M5W7-7, whole genome shotgun sequence.</title>
        <authorList>
            <person name="Tuo L."/>
        </authorList>
    </citation>
    <scope>NUCLEOTIDE SEQUENCE [LARGE SCALE GENOMIC DNA]</scope>
    <source>
        <strain evidence="8 9">M5W7-7</strain>
    </source>
</reference>
<evidence type="ECO:0000256" key="6">
    <source>
        <dbReference type="ARBA" id="ARBA00023136"/>
    </source>
</evidence>
<gene>
    <name evidence="8" type="ORF">EDL96_08900</name>
</gene>
<dbReference type="Proteomes" id="UP000270616">
    <property type="component" value="Unassembled WGS sequence"/>
</dbReference>
<keyword evidence="9" id="KW-1185">Reference proteome</keyword>
<feature type="transmembrane region" description="Helical" evidence="7">
    <location>
        <begin position="9"/>
        <end position="34"/>
    </location>
</feature>
<dbReference type="AlphaFoldDB" id="A0A3N3ZPH6"/>
<keyword evidence="3" id="KW-1003">Cell membrane</keyword>
<organism evidence="8 9">
    <name type="scientific">Kocuria soli</name>
    <dbReference type="NCBI Taxonomy" id="2485125"/>
    <lineage>
        <taxon>Bacteria</taxon>
        <taxon>Bacillati</taxon>
        <taxon>Actinomycetota</taxon>
        <taxon>Actinomycetes</taxon>
        <taxon>Micrococcales</taxon>
        <taxon>Micrococcaceae</taxon>
        <taxon>Kocuria</taxon>
    </lineage>
</organism>
<keyword evidence="4 7" id="KW-0812">Transmembrane</keyword>
<feature type="transmembrane region" description="Helical" evidence="7">
    <location>
        <begin position="124"/>
        <end position="146"/>
    </location>
</feature>
<proteinExistence type="inferred from homology"/>
<accession>A0A3N3ZPH6</accession>
<dbReference type="RefSeq" id="WP_123825438.1">
    <property type="nucleotide sequence ID" value="NZ_RKMF01000010.1"/>
</dbReference>
<evidence type="ECO:0000256" key="3">
    <source>
        <dbReference type="ARBA" id="ARBA00022475"/>
    </source>
</evidence>
<evidence type="ECO:0000256" key="4">
    <source>
        <dbReference type="ARBA" id="ARBA00022692"/>
    </source>
</evidence>
<comment type="subcellular location">
    <subcellularLocation>
        <location evidence="1">Cell membrane</location>
        <topology evidence="1">Multi-pass membrane protein</topology>
    </subcellularLocation>
</comment>
<dbReference type="OrthoDB" id="5191770at2"/>
<evidence type="ECO:0000256" key="7">
    <source>
        <dbReference type="SAM" id="Phobius"/>
    </source>
</evidence>
<comment type="caution">
    <text evidence="8">The sequence shown here is derived from an EMBL/GenBank/DDBJ whole genome shotgun (WGS) entry which is preliminary data.</text>
</comment>
<feature type="transmembrane region" description="Helical" evidence="7">
    <location>
        <begin position="54"/>
        <end position="73"/>
    </location>
</feature>